<organism evidence="4 5">
    <name type="scientific">Geodia barretti</name>
    <name type="common">Barrett's horny sponge</name>
    <dbReference type="NCBI Taxonomy" id="519541"/>
    <lineage>
        <taxon>Eukaryota</taxon>
        <taxon>Metazoa</taxon>
        <taxon>Porifera</taxon>
        <taxon>Demospongiae</taxon>
        <taxon>Heteroscleromorpha</taxon>
        <taxon>Tetractinellida</taxon>
        <taxon>Astrophorina</taxon>
        <taxon>Geodiidae</taxon>
        <taxon>Geodia</taxon>
    </lineage>
</organism>
<evidence type="ECO:0000313" key="5">
    <source>
        <dbReference type="Proteomes" id="UP001174909"/>
    </source>
</evidence>
<dbReference type="InterPro" id="IPR036856">
    <property type="entry name" value="Ald_Oxase/Xan_DH_a/b_sf"/>
</dbReference>
<evidence type="ECO:0000256" key="1">
    <source>
        <dbReference type="ARBA" id="ARBA00022505"/>
    </source>
</evidence>
<dbReference type="GO" id="GO:0016491">
    <property type="term" value="F:oxidoreductase activity"/>
    <property type="evidence" value="ECO:0007669"/>
    <property type="project" value="UniProtKB-KW"/>
</dbReference>
<sequence length="369" mass="40000">MAEKKDYKVVGTRPIRHDGLDKVTGRALYGADFQAVGLLHGKVLRSPYAHARIKSIDTSRAEAHPGVRAVVTAKDFPAVENKIADLGEGATNVKDLQDNVLAGEKALYKGHQVAAVAAIDPHTAEEALELIDVEYEVLPPVVKVLDAMKEDAPLLHEDMRTDEMGEKADKPSNIAAHFQHKQGDLDRGFAEADVVVEHDYTTETVHQGYIEPHNATALYNPDGQLTIWCSTQGAFAVRGQVSEILDIPVSKVKVVPMEIGGGFGGKIQKVFHTMATIAIPSLMQKLTDGADQVVVEGKTLREVVNNLEAVHPGFKDRLCDGDRIRPSIAVYIDGVMTREGMHQPVGEAANIHFVPAVSGGLSCPEKDLY</sequence>
<dbReference type="SUPFAM" id="SSF54285">
    <property type="entry name" value="MoaD/ThiS"/>
    <property type="match status" value="1"/>
</dbReference>
<dbReference type="InterPro" id="IPR037165">
    <property type="entry name" value="AldOxase/xan_DH_Mopterin-bd_sf"/>
</dbReference>
<keyword evidence="1" id="KW-0500">Molybdenum</keyword>
<keyword evidence="2" id="KW-0560">Oxidoreductase</keyword>
<dbReference type="Pfam" id="PF02597">
    <property type="entry name" value="ThiS"/>
    <property type="match status" value="1"/>
</dbReference>
<dbReference type="InterPro" id="IPR016155">
    <property type="entry name" value="Mopterin_synth/thiamin_S_b"/>
</dbReference>
<dbReference type="InterPro" id="IPR008274">
    <property type="entry name" value="AldOxase/xan_DH_MoCoBD1"/>
</dbReference>
<dbReference type="Proteomes" id="UP001174909">
    <property type="component" value="Unassembled WGS sequence"/>
</dbReference>
<dbReference type="SMART" id="SM01008">
    <property type="entry name" value="Ald_Xan_dh_C"/>
    <property type="match status" value="1"/>
</dbReference>
<reference evidence="4" key="1">
    <citation type="submission" date="2023-03" db="EMBL/GenBank/DDBJ databases">
        <authorList>
            <person name="Steffen K."/>
            <person name="Cardenas P."/>
        </authorList>
    </citation>
    <scope>NUCLEOTIDE SEQUENCE</scope>
</reference>
<protein>
    <submittedName>
        <fullName evidence="4">Nicotinate dehydrogenase large molybdopterin subunit</fullName>
    </submittedName>
</protein>
<evidence type="ECO:0000259" key="3">
    <source>
        <dbReference type="SMART" id="SM01008"/>
    </source>
</evidence>
<proteinExistence type="predicted"/>
<accession>A0AA35SQN7</accession>
<dbReference type="Pfam" id="PF02738">
    <property type="entry name" value="MoCoBD_1"/>
    <property type="match status" value="1"/>
</dbReference>
<dbReference type="Gene3D" id="3.30.365.10">
    <property type="entry name" value="Aldehyde oxidase/xanthine dehydrogenase, molybdopterin binding domain"/>
    <property type="match status" value="2"/>
</dbReference>
<dbReference type="SUPFAM" id="SSF54665">
    <property type="entry name" value="CO dehydrogenase molybdoprotein N-domain-like"/>
    <property type="match status" value="1"/>
</dbReference>
<name>A0AA35SQN7_GEOBA</name>
<gene>
    <name evidence="4" type="ORF">GBAR_LOCUS19410</name>
</gene>
<dbReference type="InterPro" id="IPR000674">
    <property type="entry name" value="Ald_Oxase/Xan_DH_a/b"/>
</dbReference>
<dbReference type="Gene3D" id="3.10.20.30">
    <property type="match status" value="1"/>
</dbReference>
<keyword evidence="5" id="KW-1185">Reference proteome</keyword>
<dbReference type="PANTHER" id="PTHR11908">
    <property type="entry name" value="XANTHINE DEHYDROGENASE"/>
    <property type="match status" value="1"/>
</dbReference>
<dbReference type="Gene3D" id="3.90.1170.50">
    <property type="entry name" value="Aldehyde oxidase/xanthine dehydrogenase, a/b hammerhead"/>
    <property type="match status" value="1"/>
</dbReference>
<dbReference type="PANTHER" id="PTHR11908:SF132">
    <property type="entry name" value="ALDEHYDE OXIDASE 1-RELATED"/>
    <property type="match status" value="1"/>
</dbReference>
<comment type="caution">
    <text evidence="4">The sequence shown here is derived from an EMBL/GenBank/DDBJ whole genome shotgun (WGS) entry which is preliminary data.</text>
</comment>
<feature type="domain" description="Aldehyde oxidase/xanthine dehydrogenase a/b hammerhead" evidence="3">
    <location>
        <begin position="24"/>
        <end position="139"/>
    </location>
</feature>
<dbReference type="InterPro" id="IPR016208">
    <property type="entry name" value="Ald_Oxase/xanthine_DH-like"/>
</dbReference>
<dbReference type="InterPro" id="IPR003749">
    <property type="entry name" value="ThiS/MoaD-like"/>
</dbReference>
<dbReference type="GO" id="GO:0005506">
    <property type="term" value="F:iron ion binding"/>
    <property type="evidence" value="ECO:0007669"/>
    <property type="project" value="InterPro"/>
</dbReference>
<evidence type="ECO:0000313" key="4">
    <source>
        <dbReference type="EMBL" id="CAI8034485.1"/>
    </source>
</evidence>
<dbReference type="AlphaFoldDB" id="A0AA35SQN7"/>
<evidence type="ECO:0000256" key="2">
    <source>
        <dbReference type="ARBA" id="ARBA00023002"/>
    </source>
</evidence>
<dbReference type="SUPFAM" id="SSF56003">
    <property type="entry name" value="Molybdenum cofactor-binding domain"/>
    <property type="match status" value="1"/>
</dbReference>
<dbReference type="InterPro" id="IPR012675">
    <property type="entry name" value="Beta-grasp_dom_sf"/>
</dbReference>
<dbReference type="EMBL" id="CASHTH010002735">
    <property type="protein sequence ID" value="CAI8034485.1"/>
    <property type="molecule type" value="Genomic_DNA"/>
</dbReference>
<dbReference type="Pfam" id="PF01315">
    <property type="entry name" value="Ald_Xan_dh_C"/>
    <property type="match status" value="1"/>
</dbReference>